<dbReference type="GO" id="GO:0003924">
    <property type="term" value="F:GTPase activity"/>
    <property type="evidence" value="ECO:0007669"/>
    <property type="project" value="UniProtKB-UniRule"/>
</dbReference>
<dbReference type="RefSeq" id="WP_160625887.1">
    <property type="nucleotide sequence ID" value="NZ_WUUQ01000008.1"/>
</dbReference>
<dbReference type="CDD" id="cd01878">
    <property type="entry name" value="HflX"/>
    <property type="match status" value="1"/>
</dbReference>
<feature type="binding site" evidence="7">
    <location>
        <position position="232"/>
    </location>
    <ligand>
        <name>Mg(2+)</name>
        <dbReference type="ChEBI" id="CHEBI:18420"/>
    </ligand>
</feature>
<evidence type="ECO:0000256" key="2">
    <source>
        <dbReference type="ARBA" id="ARBA00022741"/>
    </source>
</evidence>
<dbReference type="GO" id="GO:0005525">
    <property type="term" value="F:GTP binding"/>
    <property type="evidence" value="ECO:0007669"/>
    <property type="project" value="UniProtKB-UniRule"/>
</dbReference>
<gene>
    <name evidence="5 9" type="primary">hflX</name>
    <name evidence="9" type="ORF">GSF08_11260</name>
</gene>
<accession>A0A6N8UCQ7</accession>
<dbReference type="SUPFAM" id="SSF52540">
    <property type="entry name" value="P-loop containing nucleoside triphosphate hydrolases"/>
    <property type="match status" value="1"/>
</dbReference>
<feature type="domain" description="Hflx-type G" evidence="8">
    <location>
        <begin position="192"/>
        <end position="360"/>
    </location>
</feature>
<keyword evidence="2 5" id="KW-0547">Nucleotide-binding</keyword>
<evidence type="ECO:0000256" key="6">
    <source>
        <dbReference type="PIRSR" id="PIRSR006809-1"/>
    </source>
</evidence>
<dbReference type="PIRSF" id="PIRSF006809">
    <property type="entry name" value="GTP-binding_hflX_prd"/>
    <property type="match status" value="1"/>
</dbReference>
<protein>
    <recommendedName>
        <fullName evidence="5">GTPase HflX</fullName>
    </recommendedName>
    <alternativeName>
        <fullName evidence="5">GTP-binding protein HflX</fullName>
    </alternativeName>
</protein>
<keyword evidence="4 5" id="KW-0342">GTP-binding</keyword>
<organism evidence="9 10">
    <name type="scientific">Copranaerobaculum intestinale</name>
    <dbReference type="NCBI Taxonomy" id="2692629"/>
    <lineage>
        <taxon>Bacteria</taxon>
        <taxon>Bacillati</taxon>
        <taxon>Bacillota</taxon>
        <taxon>Erysipelotrichia</taxon>
        <taxon>Erysipelotrichales</taxon>
        <taxon>Erysipelotrichaceae</taxon>
        <taxon>Copranaerobaculum</taxon>
    </lineage>
</organism>
<feature type="binding site" evidence="7">
    <location>
        <position position="205"/>
    </location>
    <ligand>
        <name>Mg(2+)</name>
        <dbReference type="ChEBI" id="CHEBI:18420"/>
    </ligand>
</feature>
<dbReference type="InterPro" id="IPR006073">
    <property type="entry name" value="GTP-bd"/>
</dbReference>
<dbReference type="InterPro" id="IPR030394">
    <property type="entry name" value="G_HFLX_dom"/>
</dbReference>
<proteinExistence type="inferred from homology"/>
<dbReference type="InterPro" id="IPR032305">
    <property type="entry name" value="GTP-bd_M"/>
</dbReference>
<dbReference type="Gene3D" id="3.40.50.11060">
    <property type="entry name" value="GTPase HflX, N-terminal domain"/>
    <property type="match status" value="1"/>
</dbReference>
<comment type="cofactor">
    <cofactor evidence="7">
        <name>Mg(2+)</name>
        <dbReference type="ChEBI" id="CHEBI:18420"/>
    </cofactor>
</comment>
<evidence type="ECO:0000313" key="10">
    <source>
        <dbReference type="Proteomes" id="UP000434036"/>
    </source>
</evidence>
<dbReference type="InterPro" id="IPR042108">
    <property type="entry name" value="GTPase_HflX_N_sf"/>
</dbReference>
<dbReference type="AlphaFoldDB" id="A0A6N8UCQ7"/>
<dbReference type="InterPro" id="IPR025121">
    <property type="entry name" value="GTPase_HflX_N"/>
</dbReference>
<evidence type="ECO:0000256" key="5">
    <source>
        <dbReference type="HAMAP-Rule" id="MF_00900"/>
    </source>
</evidence>
<keyword evidence="10" id="KW-1185">Reference proteome</keyword>
<dbReference type="PANTHER" id="PTHR10229:SF4">
    <property type="entry name" value="GTPASE HFLX"/>
    <property type="match status" value="1"/>
</dbReference>
<feature type="binding site" evidence="6">
    <location>
        <begin position="198"/>
        <end position="205"/>
    </location>
    <ligand>
        <name>GTP</name>
        <dbReference type="ChEBI" id="CHEBI:37565"/>
    </ligand>
</feature>
<dbReference type="PROSITE" id="PS51705">
    <property type="entry name" value="G_HFLX"/>
    <property type="match status" value="1"/>
</dbReference>
<comment type="subunit">
    <text evidence="5">Monomer. Associates with the 50S ribosomal subunit.</text>
</comment>
<evidence type="ECO:0000259" key="8">
    <source>
        <dbReference type="PROSITE" id="PS51705"/>
    </source>
</evidence>
<comment type="function">
    <text evidence="5">GTPase that associates with the 50S ribosomal subunit and may have a role during protein synthesis or ribosome biogenesis.</text>
</comment>
<comment type="similarity">
    <text evidence="5">Belongs to the TRAFAC class OBG-HflX-like GTPase superfamily. HflX GTPase family.</text>
</comment>
<dbReference type="Pfam" id="PF01926">
    <property type="entry name" value="MMR_HSR1"/>
    <property type="match status" value="1"/>
</dbReference>
<keyword evidence="5" id="KW-0963">Cytoplasm</keyword>
<keyword evidence="1 7" id="KW-0479">Metal-binding</keyword>
<reference evidence="9 10" key="2">
    <citation type="submission" date="2020-01" db="EMBL/GenBank/DDBJ databases">
        <title>Clostridiaceae sp. nov. isolated from the gut of human by culturomics.</title>
        <authorList>
            <person name="Chang Y."/>
        </authorList>
    </citation>
    <scope>NUCLEOTIDE SEQUENCE [LARGE SCALE GENOMIC DNA]</scope>
    <source>
        <strain evidence="9 10">DONG20-135</strain>
    </source>
</reference>
<dbReference type="GO" id="GO:0043022">
    <property type="term" value="F:ribosome binding"/>
    <property type="evidence" value="ECO:0007669"/>
    <property type="project" value="TreeGrafter"/>
</dbReference>
<dbReference type="EMBL" id="WUUQ01000008">
    <property type="protein sequence ID" value="MXQ74503.1"/>
    <property type="molecule type" value="Genomic_DNA"/>
</dbReference>
<dbReference type="Gene3D" id="6.10.250.2860">
    <property type="match status" value="1"/>
</dbReference>
<dbReference type="Pfam" id="PF16360">
    <property type="entry name" value="GTP-bdg_M"/>
    <property type="match status" value="1"/>
</dbReference>
<feature type="binding site" evidence="6">
    <location>
        <begin position="252"/>
        <end position="255"/>
    </location>
    <ligand>
        <name>GTP</name>
        <dbReference type="ChEBI" id="CHEBI:37565"/>
    </ligand>
</feature>
<evidence type="ECO:0000256" key="3">
    <source>
        <dbReference type="ARBA" id="ARBA00022842"/>
    </source>
</evidence>
<reference evidence="9 10" key="1">
    <citation type="submission" date="2019-12" db="EMBL/GenBank/DDBJ databases">
        <authorList>
            <person name="Yang R."/>
        </authorList>
    </citation>
    <scope>NUCLEOTIDE SEQUENCE [LARGE SCALE GENOMIC DNA]</scope>
    <source>
        <strain evidence="9 10">DONG20-135</strain>
    </source>
</reference>
<comment type="caution">
    <text evidence="9">The sequence shown here is derived from an EMBL/GenBank/DDBJ whole genome shotgun (WGS) entry which is preliminary data.</text>
</comment>
<dbReference type="GO" id="GO:0046872">
    <property type="term" value="F:metal ion binding"/>
    <property type="evidence" value="ECO:0007669"/>
    <property type="project" value="UniProtKB-KW"/>
</dbReference>
<dbReference type="PRINTS" id="PR00326">
    <property type="entry name" value="GTP1OBG"/>
</dbReference>
<dbReference type="HAMAP" id="MF_00900">
    <property type="entry name" value="GTPase_HflX"/>
    <property type="match status" value="1"/>
</dbReference>
<dbReference type="Gene3D" id="3.40.50.300">
    <property type="entry name" value="P-loop containing nucleotide triphosphate hydrolases"/>
    <property type="match status" value="1"/>
</dbReference>
<dbReference type="Pfam" id="PF13167">
    <property type="entry name" value="GTP-bdg_N"/>
    <property type="match status" value="1"/>
</dbReference>
<keyword evidence="3 7" id="KW-0460">Magnesium</keyword>
<dbReference type="InterPro" id="IPR027417">
    <property type="entry name" value="P-loop_NTPase"/>
</dbReference>
<evidence type="ECO:0000256" key="1">
    <source>
        <dbReference type="ARBA" id="ARBA00022723"/>
    </source>
</evidence>
<evidence type="ECO:0000313" key="9">
    <source>
        <dbReference type="EMBL" id="MXQ74503.1"/>
    </source>
</evidence>
<dbReference type="PANTHER" id="PTHR10229">
    <property type="entry name" value="GTP-BINDING PROTEIN HFLX"/>
    <property type="match status" value="1"/>
</dbReference>
<feature type="binding site" evidence="6">
    <location>
        <begin position="318"/>
        <end position="321"/>
    </location>
    <ligand>
        <name>GTP</name>
        <dbReference type="ChEBI" id="CHEBI:37565"/>
    </ligand>
</feature>
<comment type="subcellular location">
    <subcellularLocation>
        <location evidence="5">Cytoplasm</location>
    </subcellularLocation>
    <text evidence="5">May associate with membranes.</text>
</comment>
<dbReference type="InterPro" id="IPR016496">
    <property type="entry name" value="GTPase_HflX"/>
</dbReference>
<dbReference type="Proteomes" id="UP000434036">
    <property type="component" value="Unassembled WGS sequence"/>
</dbReference>
<dbReference type="NCBIfam" id="TIGR03156">
    <property type="entry name" value="GTP_HflX"/>
    <property type="match status" value="1"/>
</dbReference>
<dbReference type="GO" id="GO:0005737">
    <property type="term" value="C:cytoplasm"/>
    <property type="evidence" value="ECO:0007669"/>
    <property type="project" value="UniProtKB-SubCell"/>
</dbReference>
<name>A0A6N8UCQ7_9FIRM</name>
<sequence length="414" mass="47416">MDLEQALLIYASSDAQTYEPAQIDEMYAEADQIAIVDAVNQKLEHFVTATLLGSGKVNEIQEYLQTHDEITLVLFMNPLSPLQHRNLTNYWKIPILDRTQLILEIFHDRARSREAQLQIEAAQLKNELPRLAGGYQALGRQRGGKNKGQGEKQIEVDRRHIKKRLADVNRALKALEAQRSVRKKARSRSQLPLVALIGYTNAGKSTIMNEVLKYCGSNEEKQVYAENMLFATLETSVRHIVYSEFQQFLLTDTVGFVSNLPHELIEAFHATLEDIKDADLLVQVVDRSDPHYEEQCEVTRSTLQQLGASAIPMITIFNKADRCDIEWPRKSVDTLTISAAHVNGIEMLLDVICERLYGPLVEAEFVIPYENNQFLYELRKHGRIIHVDYLENVMRLHILCLSKFLNNNPEYLQK</sequence>
<evidence type="ECO:0000256" key="7">
    <source>
        <dbReference type="PIRSR" id="PIRSR006809-2"/>
    </source>
</evidence>
<evidence type="ECO:0000256" key="4">
    <source>
        <dbReference type="ARBA" id="ARBA00023134"/>
    </source>
</evidence>